<evidence type="ECO:0000313" key="1">
    <source>
        <dbReference type="EMBL" id="QDU68406.1"/>
    </source>
</evidence>
<dbReference type="Gene3D" id="3.40.630.30">
    <property type="match status" value="1"/>
</dbReference>
<name>A0A518BN76_9BACT</name>
<dbReference type="Pfam" id="PF13527">
    <property type="entry name" value="Acetyltransf_9"/>
    <property type="match status" value="1"/>
</dbReference>
<sequence>MADYEIREYREGDEESLVETFNEVFGAKSADHVPRTLDEWRWTALGNPAGWRIWLALTNDGGPRKVVAQYAAWPYRLLVDGQERNFAQIVDSMVHPEHRAGLKRPGLFVRTAWEFFDAYGGPEKDLVHYGMPVADAWRIGQTFLKYEISRTHGVLAREPGPDPGEAPEVELIERFDEQARWLYDRCSGAFGASAIRDADFWNWRFVDHPNFDYERLGVRDAEGILRGVAIYRRADWILPNMGLIVDWLVPPDEPEVGAALERAVRHRGARDGVSAVASLTVDWSPWFDRFQDWGWRVHPSEYFMVTRSFHARYNDLWLRDNWWYQLADTDLV</sequence>
<reference evidence="1 2" key="1">
    <citation type="submission" date="2019-02" db="EMBL/GenBank/DDBJ databases">
        <title>Deep-cultivation of Planctomycetes and their phenomic and genomic characterization uncovers novel biology.</title>
        <authorList>
            <person name="Wiegand S."/>
            <person name="Jogler M."/>
            <person name="Boedeker C."/>
            <person name="Pinto D."/>
            <person name="Vollmers J."/>
            <person name="Rivas-Marin E."/>
            <person name="Kohn T."/>
            <person name="Peeters S.H."/>
            <person name="Heuer A."/>
            <person name="Rast P."/>
            <person name="Oberbeckmann S."/>
            <person name="Bunk B."/>
            <person name="Jeske O."/>
            <person name="Meyerdierks A."/>
            <person name="Storesund J.E."/>
            <person name="Kallscheuer N."/>
            <person name="Luecker S."/>
            <person name="Lage O.M."/>
            <person name="Pohl T."/>
            <person name="Merkel B.J."/>
            <person name="Hornburger P."/>
            <person name="Mueller R.-W."/>
            <person name="Bruemmer F."/>
            <person name="Labrenz M."/>
            <person name="Spormann A.M."/>
            <person name="Op den Camp H."/>
            <person name="Overmann J."/>
            <person name="Amann R."/>
            <person name="Jetten M.S.M."/>
            <person name="Mascher T."/>
            <person name="Medema M.H."/>
            <person name="Devos D.P."/>
            <person name="Kaster A.-K."/>
            <person name="Ovreas L."/>
            <person name="Rohde M."/>
            <person name="Galperin M.Y."/>
            <person name="Jogler C."/>
        </authorList>
    </citation>
    <scope>NUCLEOTIDE SEQUENCE [LARGE SCALE GENOMIC DNA]</scope>
    <source>
        <strain evidence="1 2">Pla133</strain>
    </source>
</reference>
<dbReference type="InterPro" id="IPR016181">
    <property type="entry name" value="Acyl_CoA_acyltransferase"/>
</dbReference>
<dbReference type="SUPFAM" id="SSF55729">
    <property type="entry name" value="Acyl-CoA N-acyltransferases (Nat)"/>
    <property type="match status" value="1"/>
</dbReference>
<keyword evidence="2" id="KW-1185">Reference proteome</keyword>
<accession>A0A518BN76</accession>
<dbReference type="AlphaFoldDB" id="A0A518BN76"/>
<proteinExistence type="predicted"/>
<dbReference type="Proteomes" id="UP000316921">
    <property type="component" value="Chromosome"/>
</dbReference>
<dbReference type="EMBL" id="CP036287">
    <property type="protein sequence ID" value="QDU68406.1"/>
    <property type="molecule type" value="Genomic_DNA"/>
</dbReference>
<gene>
    <name evidence="1" type="ORF">Pla133_35020</name>
</gene>
<evidence type="ECO:0000313" key="2">
    <source>
        <dbReference type="Proteomes" id="UP000316921"/>
    </source>
</evidence>
<protein>
    <submittedName>
        <fullName evidence="1">Uncharacterized protein</fullName>
    </submittedName>
</protein>
<organism evidence="1 2">
    <name type="scientific">Engelhardtia mirabilis</name>
    <dbReference type="NCBI Taxonomy" id="2528011"/>
    <lineage>
        <taxon>Bacteria</taxon>
        <taxon>Pseudomonadati</taxon>
        <taxon>Planctomycetota</taxon>
        <taxon>Planctomycetia</taxon>
        <taxon>Planctomycetia incertae sedis</taxon>
        <taxon>Engelhardtia</taxon>
    </lineage>
</organism>
<dbReference type="RefSeq" id="WP_145067379.1">
    <property type="nucleotide sequence ID" value="NZ_CP036287.1"/>
</dbReference>
<dbReference type="KEGG" id="pbap:Pla133_35020"/>